<evidence type="ECO:0000313" key="2">
    <source>
        <dbReference type="EMBL" id="WPB53777.1"/>
    </source>
</evidence>
<proteinExistence type="predicted"/>
<feature type="transmembrane region" description="Helical" evidence="1">
    <location>
        <begin position="20"/>
        <end position="42"/>
    </location>
</feature>
<dbReference type="Pfam" id="PF14808">
    <property type="entry name" value="TMEM164"/>
    <property type="match status" value="1"/>
</dbReference>
<name>A0ABZ0P9T0_9BACT</name>
<dbReference type="RefSeq" id="WP_140031370.1">
    <property type="nucleotide sequence ID" value="NZ_CP137845.1"/>
</dbReference>
<evidence type="ECO:0000256" key="1">
    <source>
        <dbReference type="SAM" id="Phobius"/>
    </source>
</evidence>
<keyword evidence="1" id="KW-0812">Transmembrane</keyword>
<keyword evidence="1" id="KW-0472">Membrane</keyword>
<dbReference type="Proteomes" id="UP001303601">
    <property type="component" value="Chromosome"/>
</dbReference>
<reference evidence="2" key="1">
    <citation type="submission" date="2023-11" db="EMBL/GenBank/DDBJ databases">
        <title>Completed genome sequence of Mycoplasma equirhinis type strain M432/72.</title>
        <authorList>
            <person name="Spergser J."/>
        </authorList>
    </citation>
    <scope>NUCLEOTIDE SEQUENCE [LARGE SCALE GENOMIC DNA]</scope>
    <source>
        <strain evidence="2">M432/72</strain>
    </source>
</reference>
<keyword evidence="1" id="KW-1133">Transmembrane helix</keyword>
<sequence length="300" mass="35373">MYKFIEGISKEWKIWERPSSYGWFHLIFIFFTIILATLMIIFIKKDNNQELKTWKLKTIIGSIFFVLLLIEIFKQLLAIGHNDSVKHKWVYDIYKNHSYFPYVLCSTALYIMPIYLLVPKGKVSDGILTYIGIYSLWMGGFVIFYPGDVFTKNIFICFHSMIYHSLLFALGLFLTIRFIVKFHWKSFLYAGIIFIVLYLFAIIGNEIIYQLEQKSKLKWSWGINLFNMSHRKPNPMVSDIAFLAKAKPWVITISYIPFTFIGVGAFWSLISGIGYLVKFIEKKYKLRQQNKNINTQESKI</sequence>
<feature type="transmembrane region" description="Helical" evidence="1">
    <location>
        <begin position="99"/>
        <end position="118"/>
    </location>
</feature>
<feature type="transmembrane region" description="Helical" evidence="1">
    <location>
        <begin position="127"/>
        <end position="147"/>
    </location>
</feature>
<dbReference type="EMBL" id="CP137845">
    <property type="protein sequence ID" value="WPB53777.1"/>
    <property type="molecule type" value="Genomic_DNA"/>
</dbReference>
<organism evidence="2 3">
    <name type="scientific">Metamycoplasma equirhinis</name>
    <dbReference type="NCBI Taxonomy" id="92402"/>
    <lineage>
        <taxon>Bacteria</taxon>
        <taxon>Bacillati</taxon>
        <taxon>Mycoplasmatota</taxon>
        <taxon>Mycoplasmoidales</taxon>
        <taxon>Metamycoplasmataceae</taxon>
        <taxon>Metamycoplasma</taxon>
    </lineage>
</organism>
<feature type="transmembrane region" description="Helical" evidence="1">
    <location>
        <begin position="255"/>
        <end position="277"/>
    </location>
</feature>
<dbReference type="GeneID" id="94493680"/>
<accession>A0ABZ0P9T0</accession>
<feature type="transmembrane region" description="Helical" evidence="1">
    <location>
        <begin position="187"/>
        <end position="209"/>
    </location>
</feature>
<feature type="transmembrane region" description="Helical" evidence="1">
    <location>
        <begin position="54"/>
        <end position="79"/>
    </location>
</feature>
<evidence type="ECO:0000313" key="3">
    <source>
        <dbReference type="Proteomes" id="UP001303601"/>
    </source>
</evidence>
<protein>
    <submittedName>
        <fullName evidence="2">YwaF family protein</fullName>
    </submittedName>
</protein>
<gene>
    <name evidence="2" type="ORF">R9B83_02175</name>
</gene>
<feature type="transmembrane region" description="Helical" evidence="1">
    <location>
        <begin position="153"/>
        <end position="180"/>
    </location>
</feature>
<keyword evidence="3" id="KW-1185">Reference proteome</keyword>